<dbReference type="GO" id="GO:0016787">
    <property type="term" value="F:hydrolase activity"/>
    <property type="evidence" value="ECO:0007669"/>
    <property type="project" value="UniProtKB-KW"/>
</dbReference>
<keyword evidence="3" id="KW-0347">Helicase</keyword>
<protein>
    <recommendedName>
        <fullName evidence="10">DUF559 domain-containing protein</fullName>
    </recommendedName>
</protein>
<dbReference type="GO" id="GO:0005524">
    <property type="term" value="F:ATP binding"/>
    <property type="evidence" value="ECO:0007669"/>
    <property type="project" value="UniProtKB-KW"/>
</dbReference>
<dbReference type="Gene3D" id="3.40.50.300">
    <property type="entry name" value="P-loop containing nucleotide triphosphate hydrolases"/>
    <property type="match status" value="2"/>
</dbReference>
<dbReference type="Proteomes" id="UP000602050">
    <property type="component" value="Unassembled WGS sequence"/>
</dbReference>
<comment type="caution">
    <text evidence="8">The sequence shown here is derived from an EMBL/GenBank/DDBJ whole genome shotgun (WGS) entry which is preliminary data.</text>
</comment>
<dbReference type="PANTHER" id="PTHR43788:SF8">
    <property type="entry name" value="DNA-BINDING PROTEIN SMUBP-2"/>
    <property type="match status" value="1"/>
</dbReference>
<feature type="coiled-coil region" evidence="5">
    <location>
        <begin position="25"/>
        <end position="78"/>
    </location>
</feature>
<evidence type="ECO:0000256" key="3">
    <source>
        <dbReference type="ARBA" id="ARBA00022806"/>
    </source>
</evidence>
<keyword evidence="9" id="KW-1185">Reference proteome</keyword>
<dbReference type="InterPro" id="IPR041679">
    <property type="entry name" value="DNA2/NAM7-like_C"/>
</dbReference>
<dbReference type="InterPro" id="IPR027417">
    <property type="entry name" value="P-loop_NTPase"/>
</dbReference>
<keyword evidence="5" id="KW-0175">Coiled coil</keyword>
<evidence type="ECO:0008006" key="10">
    <source>
        <dbReference type="Google" id="ProtNLM"/>
    </source>
</evidence>
<gene>
    <name evidence="8" type="ORF">GCM10010978_30920</name>
</gene>
<keyword evidence="1" id="KW-0547">Nucleotide-binding</keyword>
<feature type="domain" description="Restriction endonuclease type II-like" evidence="7">
    <location>
        <begin position="922"/>
        <end position="1014"/>
    </location>
</feature>
<evidence type="ECO:0000256" key="1">
    <source>
        <dbReference type="ARBA" id="ARBA00022741"/>
    </source>
</evidence>
<evidence type="ECO:0000313" key="9">
    <source>
        <dbReference type="Proteomes" id="UP000602050"/>
    </source>
</evidence>
<dbReference type="InterPro" id="IPR011335">
    <property type="entry name" value="Restrct_endonuc-II-like"/>
</dbReference>
<organism evidence="8 9">
    <name type="scientific">Compostibacillus humi</name>
    <dbReference type="NCBI Taxonomy" id="1245525"/>
    <lineage>
        <taxon>Bacteria</taxon>
        <taxon>Bacillati</taxon>
        <taxon>Bacillota</taxon>
        <taxon>Bacilli</taxon>
        <taxon>Bacillales</taxon>
        <taxon>Bacillaceae</taxon>
        <taxon>Compostibacillus</taxon>
    </lineage>
</organism>
<evidence type="ECO:0000256" key="5">
    <source>
        <dbReference type="SAM" id="Coils"/>
    </source>
</evidence>
<dbReference type="CDD" id="cd18808">
    <property type="entry name" value="SF1_C_Upf1"/>
    <property type="match status" value="1"/>
</dbReference>
<dbReference type="InterPro" id="IPR050534">
    <property type="entry name" value="Coronavir_polyprotein_1ab"/>
</dbReference>
<evidence type="ECO:0000313" key="8">
    <source>
        <dbReference type="EMBL" id="GFZ89325.1"/>
    </source>
</evidence>
<dbReference type="Pfam" id="PF18741">
    <property type="entry name" value="MTES_1575"/>
    <property type="match status" value="1"/>
</dbReference>
<dbReference type="SUPFAM" id="SSF52540">
    <property type="entry name" value="P-loop containing nucleoside triphosphate hydrolases"/>
    <property type="match status" value="1"/>
</dbReference>
<keyword evidence="4" id="KW-0067">ATP-binding</keyword>
<reference evidence="8" key="1">
    <citation type="journal article" date="2014" name="Int. J. Syst. Evol. Microbiol.">
        <title>Complete genome sequence of Corynebacterium casei LMG S-19264T (=DSM 44701T), isolated from a smear-ripened cheese.</title>
        <authorList>
            <consortium name="US DOE Joint Genome Institute (JGI-PGF)"/>
            <person name="Walter F."/>
            <person name="Albersmeier A."/>
            <person name="Kalinowski J."/>
            <person name="Ruckert C."/>
        </authorList>
    </citation>
    <scope>NUCLEOTIDE SEQUENCE</scope>
    <source>
        <strain evidence="8">CGMCC 1.12360</strain>
    </source>
</reference>
<dbReference type="SUPFAM" id="SSF52980">
    <property type="entry name" value="Restriction endonuclease-like"/>
    <property type="match status" value="1"/>
</dbReference>
<sequence length="1160" mass="135878">MLKSKIPEEIQDLCVPVLGGGRDSLQEIEKSINTISEKLGELDTDKLKRDVNIYLKELHESKRKESKLLNQLKDYTEKEGTVLRYKGEELFRYDVAKRLVNSNVNYEWILDDVEMESEFPLNEVEFKELWSLRDQLNANDLKLYNTNLPKIDVHIRNEKAFQELVNDGEKLAKGKDEGLKQLESHQLPSDISTIDEIINDFKTILHFKHVLQDEGYKSVLNDLRAGGIREERWRNLVDDMEENRTQLFQYYNRLVTHEVKLPNKNIDELKKDMEITKERLESGRKPNLIFFLFKGKQTKYLFEDPVLNEKPISTLDDLNPLEDYIKYQELKVETARIFNGNMKEINHSIIEHSEPRFPHILEERLNELKTVIKVFEIINNLEEKLSLSHVNLYSVDDVKALLENAEQAKAYLEYKKWLEIYQKELLDLKSFAEKENTHSIIYEIIEAFEDKDTQKWGVILSQLLELYETKKDVYRFYELLDKMNNILPLTKKSIEMSVGEELEYPDNYLKAFELKKLRTWLDQTKNINPSKLRSLIEKEKNYQRELIKNIVRDASWKSQIERITDKEKRALSSWKTYIKRYGKGTGKNKRYLYSARKAMKNAQSAIPVWIMPITQVLENFPITNEKFDVIIFDESSQCDIFSANVLLRGKKIIVVGDDEQISPQSIGVNDDDVKELANRYLPDIPNSDLFDGNISLYEIAEQTFPKEGKLMLREHFRCVPEIIQFSNDLSYGGEMIPLRLPLEEEKLDPPVMAVKVDDGYNDEKEKDINWPEAEAIANDIFEIVHDPKYKDQTIGVIALQGNKQHKLLETLIRDKIGDAEYVARKIICGNPYDLQGDERDIVFLSMVVAPNRNFRPLTKPGEKQRFNVAASRAKNQMRLYHSVDTNELKSSDYRYALLSYCKNPTRVNQELEDLEQLCESPFEIDVLKMILAKGYKVTPQVKVGGYRIDFVIEGIRDRLAVECDGEKWHGPEKFEEDMQRQESLERAGWKFWRIRGREFYFNRKKAMESLWSKLDEIGIEPNLNETELYQEGQITNNQQNNFKEYQHNEEQPNIVNVKNEKQLNLFEDANDGKQQISLFDKEYTANSSDNPKDWLEKYLLNKGLKVIDKREKGGNLWVIGGVDLKPIFKELATKGVNFTFVSNGSRTTQNKPGWYTKFKE</sequence>
<dbReference type="GO" id="GO:0043139">
    <property type="term" value="F:5'-3' DNA helicase activity"/>
    <property type="evidence" value="ECO:0007669"/>
    <property type="project" value="TreeGrafter"/>
</dbReference>
<evidence type="ECO:0000256" key="2">
    <source>
        <dbReference type="ARBA" id="ARBA00022801"/>
    </source>
</evidence>
<feature type="domain" description="DNA2/NAM7 helicase-like C-terminal" evidence="6">
    <location>
        <begin position="697"/>
        <end position="877"/>
    </location>
</feature>
<dbReference type="InterPro" id="IPR047187">
    <property type="entry name" value="SF1_C_Upf1"/>
</dbReference>
<evidence type="ECO:0000256" key="4">
    <source>
        <dbReference type="ARBA" id="ARBA00022840"/>
    </source>
</evidence>
<dbReference type="Pfam" id="PF13087">
    <property type="entry name" value="AAA_12"/>
    <property type="match status" value="1"/>
</dbReference>
<dbReference type="AlphaFoldDB" id="A0A8J2XGM4"/>
<dbReference type="Gene3D" id="3.40.960.10">
    <property type="entry name" value="VSR Endonuclease"/>
    <property type="match status" value="1"/>
</dbReference>
<proteinExistence type="predicted"/>
<keyword evidence="2" id="KW-0378">Hydrolase</keyword>
<reference evidence="8" key="2">
    <citation type="submission" date="2020-09" db="EMBL/GenBank/DDBJ databases">
        <authorList>
            <person name="Sun Q."/>
            <person name="Zhou Y."/>
        </authorList>
    </citation>
    <scope>NUCLEOTIDE SEQUENCE</scope>
    <source>
        <strain evidence="8">CGMCC 1.12360</strain>
    </source>
</reference>
<name>A0A8J2XGM4_9BACI</name>
<evidence type="ECO:0000259" key="7">
    <source>
        <dbReference type="Pfam" id="PF18741"/>
    </source>
</evidence>
<dbReference type="InterPro" id="IPR049468">
    <property type="entry name" value="Restrct_endonuc-II-like_dom"/>
</dbReference>
<accession>A0A8J2XGM4</accession>
<evidence type="ECO:0000259" key="6">
    <source>
        <dbReference type="Pfam" id="PF13087"/>
    </source>
</evidence>
<dbReference type="EMBL" id="BMEV01000089">
    <property type="protein sequence ID" value="GFZ89325.1"/>
    <property type="molecule type" value="Genomic_DNA"/>
</dbReference>
<dbReference type="PANTHER" id="PTHR43788">
    <property type="entry name" value="DNA2/NAM7 HELICASE FAMILY MEMBER"/>
    <property type="match status" value="1"/>
</dbReference>